<dbReference type="STRING" id="1257025.LEP1GSC203_0346"/>
<dbReference type="AlphaFoldDB" id="N1VUI6"/>
<reference evidence="1" key="1">
    <citation type="submission" date="2013-03" db="EMBL/GenBank/DDBJ databases">
        <authorList>
            <person name="Harkins D.M."/>
            <person name="Durkin A.S."/>
            <person name="Brinkac L.M."/>
            <person name="Haft D.H."/>
            <person name="Selengut J.D."/>
            <person name="Sanka R."/>
            <person name="DePew J."/>
            <person name="Purushe J."/>
            <person name="Hartskeerl R.A."/>
            <person name="Ahmed A."/>
            <person name="van der Linden H."/>
            <person name="Goris M.G.A."/>
            <person name="Vinetz J.M."/>
            <person name="Sutton G.G."/>
            <person name="Nierman W.C."/>
            <person name="Fouts D.E."/>
        </authorList>
    </citation>
    <scope>NUCLEOTIDE SEQUENCE [LARGE SCALE GENOMIC DNA]</scope>
    <source>
        <strain evidence="1">LT 11-33</strain>
    </source>
</reference>
<name>N1VUI6_9LEPT</name>
<organism evidence="1 2">
    <name type="scientific">Leptospira terpstrae serovar Hualin str. LT 11-33 = ATCC 700639</name>
    <dbReference type="NCBI Taxonomy" id="1257025"/>
    <lineage>
        <taxon>Bacteria</taxon>
        <taxon>Pseudomonadati</taxon>
        <taxon>Spirochaetota</taxon>
        <taxon>Spirochaetia</taxon>
        <taxon>Leptospirales</taxon>
        <taxon>Leptospiraceae</taxon>
        <taxon>Leptospira</taxon>
    </lineage>
</organism>
<dbReference type="RefSeq" id="WP_002974778.1">
    <property type="nucleotide sequence ID" value="NZ_AOGW02000012.1"/>
</dbReference>
<accession>N1VUI6</accession>
<keyword evidence="2" id="KW-1185">Reference proteome</keyword>
<evidence type="ECO:0000313" key="2">
    <source>
        <dbReference type="Proteomes" id="UP000012371"/>
    </source>
</evidence>
<gene>
    <name evidence="1" type="ORF">LEP1GSC203_0346</name>
</gene>
<proteinExistence type="predicted"/>
<evidence type="ECO:0000313" key="1">
    <source>
        <dbReference type="EMBL" id="EMY60667.1"/>
    </source>
</evidence>
<protein>
    <submittedName>
        <fullName evidence="1">Uncharacterized protein</fullName>
    </submittedName>
</protein>
<dbReference type="EMBL" id="AOGW02000012">
    <property type="protein sequence ID" value="EMY60667.1"/>
    <property type="molecule type" value="Genomic_DNA"/>
</dbReference>
<dbReference type="Proteomes" id="UP000012371">
    <property type="component" value="Unassembled WGS sequence"/>
</dbReference>
<sequence>MTNPQPLRISEEVIREFYFSLSPQKDNFEIYRLKKRIEKLVGTNRAEVNDHHALALLEYNLGNYDKAISLIKSLSHISVHYCALLAVAKLTLVQNAREFDQSEESILEEYFNSPLNINQRPLEFNVLINSISAITKRFDISKRLDMELSYVSKSKVHWKIGLFKNEEIIEPYSDKNIPRDMAYFFESYLQFILIERKFSKKESNFLLAYLSKEELNFLIKEYSAKPIEVNRDYSKYEPISI</sequence>
<comment type="caution">
    <text evidence="1">The sequence shown here is derived from an EMBL/GenBank/DDBJ whole genome shotgun (WGS) entry which is preliminary data.</text>
</comment>